<reference evidence="1" key="1">
    <citation type="submission" date="2020-12" db="EMBL/GenBank/DDBJ databases">
        <authorList>
            <person name="Iha C."/>
        </authorList>
    </citation>
    <scope>NUCLEOTIDE SEQUENCE</scope>
</reference>
<dbReference type="Proteomes" id="UP000708148">
    <property type="component" value="Unassembled WGS sequence"/>
</dbReference>
<accession>A0A8S1JH24</accession>
<name>A0A8S1JH24_9CHLO</name>
<keyword evidence="2" id="KW-1185">Reference proteome</keyword>
<dbReference type="AlphaFoldDB" id="A0A8S1JH24"/>
<evidence type="ECO:0000313" key="2">
    <source>
        <dbReference type="Proteomes" id="UP000708148"/>
    </source>
</evidence>
<gene>
    <name evidence="1" type="ORF">OSTQU699_LOCUS8858</name>
</gene>
<sequence length="205" mass="23666">MSDQGDKGRHLTAVDYGAGTWVGFFRDLPGGWRWVTRSKWQDFKKELDWLVDDHYDAEAMAFGDGVYLGWFRKNKGKKSSWASRTSSSKFHTQLDENLHEGKHMISGLSNGKDFWVGWWLEKRGSSRWAHVYSYGELVGELTHGKDSGYYVTSMVHGNGDWIVWWEEEKGGWSGWARRGSHKDLSDWIYENYDGRCVTGIAYGCD</sequence>
<protein>
    <submittedName>
        <fullName evidence="1">Uncharacterized protein</fullName>
    </submittedName>
</protein>
<proteinExistence type="predicted"/>
<evidence type="ECO:0000313" key="1">
    <source>
        <dbReference type="EMBL" id="CAD7703501.1"/>
    </source>
</evidence>
<dbReference type="EMBL" id="CAJHUC010002269">
    <property type="protein sequence ID" value="CAD7703501.1"/>
    <property type="molecule type" value="Genomic_DNA"/>
</dbReference>
<comment type="caution">
    <text evidence="1">The sequence shown here is derived from an EMBL/GenBank/DDBJ whole genome shotgun (WGS) entry which is preliminary data.</text>
</comment>
<organism evidence="1 2">
    <name type="scientific">Ostreobium quekettii</name>
    <dbReference type="NCBI Taxonomy" id="121088"/>
    <lineage>
        <taxon>Eukaryota</taxon>
        <taxon>Viridiplantae</taxon>
        <taxon>Chlorophyta</taxon>
        <taxon>core chlorophytes</taxon>
        <taxon>Ulvophyceae</taxon>
        <taxon>TCBD clade</taxon>
        <taxon>Bryopsidales</taxon>
        <taxon>Ostreobineae</taxon>
        <taxon>Ostreobiaceae</taxon>
        <taxon>Ostreobium</taxon>
    </lineage>
</organism>